<evidence type="ECO:0000256" key="2">
    <source>
        <dbReference type="SAM" id="Phobius"/>
    </source>
</evidence>
<evidence type="ECO:0000313" key="4">
    <source>
        <dbReference type="Proteomes" id="UP000198765"/>
    </source>
</evidence>
<name>A0A1A9AEK4_9ACTN</name>
<gene>
    <name evidence="3" type="ORF">GA0070621_5556</name>
</gene>
<feature type="transmembrane region" description="Helical" evidence="2">
    <location>
        <begin position="124"/>
        <end position="140"/>
    </location>
</feature>
<feature type="transmembrane region" description="Helical" evidence="2">
    <location>
        <begin position="78"/>
        <end position="104"/>
    </location>
</feature>
<feature type="compositionally biased region" description="Pro residues" evidence="1">
    <location>
        <begin position="538"/>
        <end position="557"/>
    </location>
</feature>
<feature type="transmembrane region" description="Helical" evidence="2">
    <location>
        <begin position="408"/>
        <end position="429"/>
    </location>
</feature>
<proteinExistence type="predicted"/>
<evidence type="ECO:0000256" key="1">
    <source>
        <dbReference type="SAM" id="MobiDB-lite"/>
    </source>
</evidence>
<reference evidence="3 4" key="1">
    <citation type="submission" date="2016-06" db="EMBL/GenBank/DDBJ databases">
        <authorList>
            <person name="Kjaerup R.B."/>
            <person name="Dalgaard T.S."/>
            <person name="Juul-Madsen H.R."/>
        </authorList>
    </citation>
    <scope>NUCLEOTIDE SEQUENCE [LARGE SCALE GENOMIC DNA]</scope>
    <source>
        <strain evidence="3 4">DSM 45248</strain>
    </source>
</reference>
<dbReference type="Proteomes" id="UP000198765">
    <property type="component" value="Chromosome I"/>
</dbReference>
<accession>A0A1A9AEK4</accession>
<protein>
    <submittedName>
        <fullName evidence="3">Uncharacterized protein</fullName>
    </submittedName>
</protein>
<dbReference type="InterPro" id="IPR036278">
    <property type="entry name" value="Sialidase_sf"/>
</dbReference>
<dbReference type="EMBL" id="LT594324">
    <property type="protein sequence ID" value="SBT54598.1"/>
    <property type="molecule type" value="Genomic_DNA"/>
</dbReference>
<feature type="transmembrane region" description="Helical" evidence="2">
    <location>
        <begin position="12"/>
        <end position="33"/>
    </location>
</feature>
<feature type="compositionally biased region" description="Low complexity" evidence="1">
    <location>
        <begin position="228"/>
        <end position="250"/>
    </location>
</feature>
<feature type="transmembrane region" description="Helical" evidence="2">
    <location>
        <begin position="377"/>
        <end position="396"/>
    </location>
</feature>
<keyword evidence="2" id="KW-1133">Transmembrane helix</keyword>
<dbReference type="RefSeq" id="WP_091201162.1">
    <property type="nucleotide sequence ID" value="NZ_LT594324.1"/>
</dbReference>
<feature type="region of interest" description="Disordered" evidence="1">
    <location>
        <begin position="538"/>
        <end position="568"/>
    </location>
</feature>
<evidence type="ECO:0000313" key="3">
    <source>
        <dbReference type="EMBL" id="SBT54598.1"/>
    </source>
</evidence>
<feature type="transmembrane region" description="Helical" evidence="2">
    <location>
        <begin position="435"/>
        <end position="459"/>
    </location>
</feature>
<dbReference type="OrthoDB" id="3524974at2"/>
<dbReference type="PATRIC" id="fig|299146.4.peg.5734"/>
<feature type="region of interest" description="Disordered" evidence="1">
    <location>
        <begin position="228"/>
        <end position="254"/>
    </location>
</feature>
<dbReference type="SUPFAM" id="SSF50939">
    <property type="entry name" value="Sialidases"/>
    <property type="match status" value="1"/>
</dbReference>
<keyword evidence="4" id="KW-1185">Reference proteome</keyword>
<sequence length="568" mass="59428">MQRSDPPVPDAARVALAWLGHPLTVLALVVLVLNDHVFKAAQPGWLTGKLSDVAGLVLAPPLVAALTALILPRLPARAAAGLGLGLVGIGFTLVKTSGYAAAAASAAWSVVSGPSLVRADRTDLLALPALALAGWSWFRARRDPVERRSARLVRLLVLLPAATLAVAATSAVWYHDAVGATLVDGRLAAGIGESWGADLRSFAPRWRVSDDGGVTWRDPTADEKQVLVPQVPSPSGSPVAPSPSALPSTPTREDCSVATPQRCYRLVAGRIRVEESDDAGRTWRLAWEVTEEQRAILSRLHQEAGPHGGRITGQELAVLDVDGGRHVVLVANGRDGFAVRGPDGDWRRIGFAGAYSAEDSPPPLGASSPAERHSDPLRAVLLALALAAVVLIVSGARAGMKVGRGSWLPILLGTLTFVTALVLVVIWALDDSILLLVAVPAGVALLLGTPWLALIPIWLRDAPGRWTLEALLAAGLTLVLAGLPLAGWLYGRPAYTSTALALAGLATVPGLLLGWRAARLVGPFEPLVDPSYPLLPPVEPHAPLPDPSRPVPDPSGPLRPGVPDEPGR</sequence>
<organism evidence="3 4">
    <name type="scientific">Micromonospora narathiwatensis</name>
    <dbReference type="NCBI Taxonomy" id="299146"/>
    <lineage>
        <taxon>Bacteria</taxon>
        <taxon>Bacillati</taxon>
        <taxon>Actinomycetota</taxon>
        <taxon>Actinomycetes</taxon>
        <taxon>Micromonosporales</taxon>
        <taxon>Micromonosporaceae</taxon>
        <taxon>Micromonospora</taxon>
    </lineage>
</organism>
<keyword evidence="2" id="KW-0472">Membrane</keyword>
<keyword evidence="2" id="KW-0812">Transmembrane</keyword>
<feature type="transmembrane region" description="Helical" evidence="2">
    <location>
        <begin position="152"/>
        <end position="174"/>
    </location>
</feature>
<dbReference type="AlphaFoldDB" id="A0A1A9AEK4"/>
<feature type="transmembrane region" description="Helical" evidence="2">
    <location>
        <begin position="53"/>
        <end position="71"/>
    </location>
</feature>
<feature type="transmembrane region" description="Helical" evidence="2">
    <location>
        <begin position="471"/>
        <end position="491"/>
    </location>
</feature>
<feature type="transmembrane region" description="Helical" evidence="2">
    <location>
        <begin position="497"/>
        <end position="515"/>
    </location>
</feature>